<gene>
    <name evidence="2" type="ORF">GCM10023175_19300</name>
</gene>
<evidence type="ECO:0000313" key="3">
    <source>
        <dbReference type="Proteomes" id="UP001501598"/>
    </source>
</evidence>
<keyword evidence="1" id="KW-1133">Transmembrane helix</keyword>
<organism evidence="2 3">
    <name type="scientific">Pseudonocardia xishanensis</name>
    <dbReference type="NCBI Taxonomy" id="630995"/>
    <lineage>
        <taxon>Bacteria</taxon>
        <taxon>Bacillati</taxon>
        <taxon>Actinomycetota</taxon>
        <taxon>Actinomycetes</taxon>
        <taxon>Pseudonocardiales</taxon>
        <taxon>Pseudonocardiaceae</taxon>
        <taxon>Pseudonocardia</taxon>
    </lineage>
</organism>
<feature type="transmembrane region" description="Helical" evidence="1">
    <location>
        <begin position="47"/>
        <end position="66"/>
    </location>
</feature>
<comment type="caution">
    <text evidence="2">The sequence shown here is derived from an EMBL/GenBank/DDBJ whole genome shotgun (WGS) entry which is preliminary data.</text>
</comment>
<reference evidence="3" key="1">
    <citation type="journal article" date="2019" name="Int. J. Syst. Evol. Microbiol.">
        <title>The Global Catalogue of Microorganisms (GCM) 10K type strain sequencing project: providing services to taxonomists for standard genome sequencing and annotation.</title>
        <authorList>
            <consortium name="The Broad Institute Genomics Platform"/>
            <consortium name="The Broad Institute Genome Sequencing Center for Infectious Disease"/>
            <person name="Wu L."/>
            <person name="Ma J."/>
        </authorList>
    </citation>
    <scope>NUCLEOTIDE SEQUENCE [LARGE SCALE GENOMIC DNA]</scope>
    <source>
        <strain evidence="3">JCM 17906</strain>
    </source>
</reference>
<sequence length="72" mass="7334">MPPSGQTAPPVPPSEVVITAIAAAVLFAVALILHLAQLSLGPLDTTAFMLAGLLLAALHLAGVGTARRARRR</sequence>
<feature type="transmembrane region" description="Helical" evidence="1">
    <location>
        <begin position="16"/>
        <end position="35"/>
    </location>
</feature>
<evidence type="ECO:0000313" key="2">
    <source>
        <dbReference type="EMBL" id="GAA4543074.1"/>
    </source>
</evidence>
<name>A0ABP8RP36_9PSEU</name>
<keyword evidence="1" id="KW-0812">Transmembrane</keyword>
<proteinExistence type="predicted"/>
<keyword evidence="1" id="KW-0472">Membrane</keyword>
<dbReference type="Proteomes" id="UP001501598">
    <property type="component" value="Unassembled WGS sequence"/>
</dbReference>
<protein>
    <submittedName>
        <fullName evidence="2">Uncharacterized protein</fullName>
    </submittedName>
</protein>
<dbReference type="EMBL" id="BAABGT010000027">
    <property type="protein sequence ID" value="GAA4543074.1"/>
    <property type="molecule type" value="Genomic_DNA"/>
</dbReference>
<evidence type="ECO:0000256" key="1">
    <source>
        <dbReference type="SAM" id="Phobius"/>
    </source>
</evidence>
<accession>A0ABP8RP36</accession>
<keyword evidence="3" id="KW-1185">Reference proteome</keyword>
<dbReference type="RefSeq" id="WP_345414881.1">
    <property type="nucleotide sequence ID" value="NZ_BAABGT010000027.1"/>
</dbReference>